<keyword evidence="1" id="KW-0479">Metal-binding</keyword>
<feature type="domain" description="TFIIS-type" evidence="5">
    <location>
        <begin position="12"/>
        <end position="52"/>
    </location>
</feature>
<dbReference type="GO" id="GO:0006351">
    <property type="term" value="P:DNA-templated transcription"/>
    <property type="evidence" value="ECO:0007669"/>
    <property type="project" value="InterPro"/>
</dbReference>
<gene>
    <name evidence="6" type="ORF">MBBWO_14760</name>
</gene>
<dbReference type="EMBL" id="MZGU01000006">
    <property type="protein sequence ID" value="PWB85162.1"/>
    <property type="molecule type" value="Genomic_DNA"/>
</dbReference>
<proteinExistence type="predicted"/>
<evidence type="ECO:0000313" key="7">
    <source>
        <dbReference type="Proteomes" id="UP000245577"/>
    </source>
</evidence>
<comment type="caution">
    <text evidence="6">The sequence shown here is derived from an EMBL/GenBank/DDBJ whole genome shotgun (WGS) entry which is preliminary data.</text>
</comment>
<dbReference type="CDD" id="cd10511">
    <property type="entry name" value="Zn-ribbon_TFS"/>
    <property type="match status" value="1"/>
</dbReference>
<dbReference type="GO" id="GO:0003899">
    <property type="term" value="F:DNA-directed RNA polymerase activity"/>
    <property type="evidence" value="ECO:0007669"/>
    <property type="project" value="InterPro"/>
</dbReference>
<dbReference type="SUPFAM" id="SSF57783">
    <property type="entry name" value="Zinc beta-ribbon"/>
    <property type="match status" value="1"/>
</dbReference>
<evidence type="ECO:0000256" key="3">
    <source>
        <dbReference type="ARBA" id="ARBA00022833"/>
    </source>
</evidence>
<dbReference type="RefSeq" id="WP_394340369.1">
    <property type="nucleotide sequence ID" value="NZ_MZGU01000006.1"/>
</dbReference>
<dbReference type="PANTHER" id="PTHR11239:SF12">
    <property type="entry name" value="DNA-DIRECTED RNA POLYMERASE III SUBUNIT RPC10"/>
    <property type="match status" value="1"/>
</dbReference>
<keyword evidence="3" id="KW-0862">Zinc</keyword>
<dbReference type="Gene3D" id="2.20.25.10">
    <property type="match status" value="1"/>
</dbReference>
<dbReference type="InterPro" id="IPR001222">
    <property type="entry name" value="Znf_TFIIS"/>
</dbReference>
<dbReference type="Proteomes" id="UP000245577">
    <property type="component" value="Unassembled WGS sequence"/>
</dbReference>
<evidence type="ECO:0000256" key="1">
    <source>
        <dbReference type="ARBA" id="ARBA00022723"/>
    </source>
</evidence>
<evidence type="ECO:0000256" key="2">
    <source>
        <dbReference type="ARBA" id="ARBA00022771"/>
    </source>
</evidence>
<organism evidence="6 7">
    <name type="scientific">Methanobrevibacter woesei</name>
    <dbReference type="NCBI Taxonomy" id="190976"/>
    <lineage>
        <taxon>Archaea</taxon>
        <taxon>Methanobacteriati</taxon>
        <taxon>Methanobacteriota</taxon>
        <taxon>Methanomada group</taxon>
        <taxon>Methanobacteria</taxon>
        <taxon>Methanobacteriales</taxon>
        <taxon>Methanobacteriaceae</taxon>
        <taxon>Methanobrevibacter</taxon>
    </lineage>
</organism>
<dbReference type="GO" id="GO:0008270">
    <property type="term" value="F:zinc ion binding"/>
    <property type="evidence" value="ECO:0007669"/>
    <property type="project" value="UniProtKB-KW"/>
</dbReference>
<dbReference type="AlphaFoldDB" id="A0A2U1S674"/>
<dbReference type="Pfam" id="PF01096">
    <property type="entry name" value="Zn_ribbon_TFIIS"/>
    <property type="match status" value="1"/>
</dbReference>
<dbReference type="PROSITE" id="PS51133">
    <property type="entry name" value="ZF_TFIIS_2"/>
    <property type="match status" value="1"/>
</dbReference>
<evidence type="ECO:0000256" key="4">
    <source>
        <dbReference type="PROSITE-ProRule" id="PRU00472"/>
    </source>
</evidence>
<sequence>MRGEDINTHPTTTITCPECGHNKAAWWLQQTRSADEAPTRFFQCLKCKHTWREYD</sequence>
<dbReference type="GO" id="GO:0003676">
    <property type="term" value="F:nucleic acid binding"/>
    <property type="evidence" value="ECO:0007669"/>
    <property type="project" value="InterPro"/>
</dbReference>
<reference evidence="6 7" key="1">
    <citation type="submission" date="2017-03" db="EMBL/GenBank/DDBJ databases">
        <title>Genome sequence of Methanobrevibacter wosei.</title>
        <authorList>
            <person name="Poehlein A."/>
            <person name="Seedorf H."/>
            <person name="Daniel R."/>
        </authorList>
    </citation>
    <scope>NUCLEOTIDE SEQUENCE [LARGE SCALE GENOMIC DNA]</scope>
    <source>
        <strain evidence="6 7">DSM 11979</strain>
    </source>
</reference>
<evidence type="ECO:0000259" key="5">
    <source>
        <dbReference type="PROSITE" id="PS51133"/>
    </source>
</evidence>
<name>A0A2U1S674_9EURY</name>
<keyword evidence="2 4" id="KW-0863">Zinc-finger</keyword>
<protein>
    <submittedName>
        <fullName evidence="6">Transcription factor S-II (TFIIS)</fullName>
    </submittedName>
</protein>
<accession>A0A2U1S674</accession>
<dbReference type="InterPro" id="IPR012164">
    <property type="entry name" value="Rpa12/Rpb9/Rpc10/TFS"/>
</dbReference>
<evidence type="ECO:0000313" key="6">
    <source>
        <dbReference type="EMBL" id="PWB85162.1"/>
    </source>
</evidence>
<dbReference type="SMART" id="SM00440">
    <property type="entry name" value="ZnF_C2C2"/>
    <property type="match status" value="1"/>
</dbReference>
<dbReference type="PANTHER" id="PTHR11239">
    <property type="entry name" value="DNA-DIRECTED RNA POLYMERASE"/>
    <property type="match status" value="1"/>
</dbReference>
<keyword evidence="7" id="KW-1185">Reference proteome</keyword>
<dbReference type="PROSITE" id="PS00466">
    <property type="entry name" value="ZF_TFIIS_1"/>
    <property type="match status" value="1"/>
</dbReference>